<name>A0ABT2D2H1_9BURK</name>
<sequence>MSRCDPFDVISSAVDLDDPAQHANAQRFMVNALGRVIECLPVTARSAVLTAKQYLEGVATAGEVLAVRVELWNEIQGRDQSDDPDVLQIRTTICALHGMETEAPFDKLYYFLMFWERSGLRMVELAGAIFDSYGVICKPG</sequence>
<evidence type="ECO:0000313" key="1">
    <source>
        <dbReference type="EMBL" id="MCS0659600.1"/>
    </source>
</evidence>
<organism evidence="1 2">
    <name type="scientific">Massilia terrae</name>
    <dbReference type="NCBI Taxonomy" id="1811224"/>
    <lineage>
        <taxon>Bacteria</taxon>
        <taxon>Pseudomonadati</taxon>
        <taxon>Pseudomonadota</taxon>
        <taxon>Betaproteobacteria</taxon>
        <taxon>Burkholderiales</taxon>
        <taxon>Oxalobacteraceae</taxon>
        <taxon>Telluria group</taxon>
        <taxon>Massilia</taxon>
    </lineage>
</organism>
<comment type="caution">
    <text evidence="1">The sequence shown here is derived from an EMBL/GenBank/DDBJ whole genome shotgun (WGS) entry which is preliminary data.</text>
</comment>
<proteinExistence type="predicted"/>
<reference evidence="1 2" key="1">
    <citation type="submission" date="2022-08" db="EMBL/GenBank/DDBJ databases">
        <title>Reclassification of Massilia species as members of the genera Telluria, Duganella, Pseudoduganella, Mokoshia gen. nov. and Zemynaea gen. nov. using orthogonal and non-orthogonal genome-based approaches.</title>
        <authorList>
            <person name="Bowman J.P."/>
        </authorList>
    </citation>
    <scope>NUCLEOTIDE SEQUENCE [LARGE SCALE GENOMIC DNA]</scope>
    <source>
        <strain evidence="1 2">JCM 31606</strain>
    </source>
</reference>
<dbReference type="RefSeq" id="WP_258812787.1">
    <property type="nucleotide sequence ID" value="NZ_JANUGU010000005.1"/>
</dbReference>
<dbReference type="EMBL" id="JANUGU010000005">
    <property type="protein sequence ID" value="MCS0659600.1"/>
    <property type="molecule type" value="Genomic_DNA"/>
</dbReference>
<accession>A0ABT2D2H1</accession>
<dbReference type="Proteomes" id="UP001204621">
    <property type="component" value="Unassembled WGS sequence"/>
</dbReference>
<evidence type="ECO:0000313" key="2">
    <source>
        <dbReference type="Proteomes" id="UP001204621"/>
    </source>
</evidence>
<protein>
    <submittedName>
        <fullName evidence="1">Uncharacterized protein</fullName>
    </submittedName>
</protein>
<keyword evidence="2" id="KW-1185">Reference proteome</keyword>
<gene>
    <name evidence="1" type="ORF">NX778_16140</name>
</gene>